<dbReference type="SFLD" id="SFLDG00002">
    <property type="entry name" value="C1.7:_P-type_atpase_like"/>
    <property type="match status" value="1"/>
</dbReference>
<evidence type="ECO:0000256" key="8">
    <source>
        <dbReference type="ARBA" id="ARBA00022796"/>
    </source>
</evidence>
<keyword evidence="10" id="KW-1278">Translocase</keyword>
<dbReference type="GO" id="GO:0016887">
    <property type="term" value="F:ATP hydrolysis activity"/>
    <property type="evidence" value="ECO:0007669"/>
    <property type="project" value="InterPro"/>
</dbReference>
<dbReference type="GO" id="GO:0005507">
    <property type="term" value="F:copper ion binding"/>
    <property type="evidence" value="ECO:0007669"/>
    <property type="project" value="InterPro"/>
</dbReference>
<name>A0A5N5T684_9CRUS</name>
<evidence type="ECO:0000256" key="6">
    <source>
        <dbReference type="ARBA" id="ARBA00022737"/>
    </source>
</evidence>
<dbReference type="Pfam" id="PF00403">
    <property type="entry name" value="HMA"/>
    <property type="match status" value="4"/>
</dbReference>
<dbReference type="SUPFAM" id="SSF81653">
    <property type="entry name" value="Calcium ATPase, transduction domain A"/>
    <property type="match status" value="1"/>
</dbReference>
<comment type="caution">
    <text evidence="18">The sequence shown here is derived from an EMBL/GenBank/DDBJ whole genome shotgun (WGS) entry which is preliminary data.</text>
</comment>
<feature type="transmembrane region" description="Helical" evidence="15">
    <location>
        <begin position="1090"/>
        <end position="1112"/>
    </location>
</feature>
<evidence type="ECO:0000256" key="11">
    <source>
        <dbReference type="ARBA" id="ARBA00022989"/>
    </source>
</evidence>
<dbReference type="NCBIfam" id="TIGR01494">
    <property type="entry name" value="ATPase_P-type"/>
    <property type="match status" value="2"/>
</dbReference>
<keyword evidence="14 15" id="KW-0472">Membrane</keyword>
<dbReference type="PROSITE" id="PS00154">
    <property type="entry name" value="ATPASE_E1_E2"/>
    <property type="match status" value="1"/>
</dbReference>
<feature type="transmembrane region" description="Helical" evidence="15">
    <location>
        <begin position="1118"/>
        <end position="1138"/>
    </location>
</feature>
<feature type="domain" description="HMA" evidence="17">
    <location>
        <begin position="278"/>
        <end position="344"/>
    </location>
</feature>
<feature type="transmembrane region" description="Helical" evidence="15">
    <location>
        <begin position="369"/>
        <end position="388"/>
    </location>
</feature>
<feature type="transmembrane region" description="Helical" evidence="15">
    <location>
        <begin position="411"/>
        <end position="432"/>
    </location>
</feature>
<dbReference type="GO" id="GO:0005524">
    <property type="term" value="F:ATP binding"/>
    <property type="evidence" value="ECO:0007669"/>
    <property type="project" value="UniProtKB-UniRule"/>
</dbReference>
<dbReference type="FunFam" id="2.70.150.10:FF:000002">
    <property type="entry name" value="Copper-transporting ATPase 1, putative"/>
    <property type="match status" value="1"/>
</dbReference>
<dbReference type="InterPro" id="IPR006122">
    <property type="entry name" value="HMA_Cu_ion-bd"/>
</dbReference>
<keyword evidence="7 15" id="KW-0547">Nucleotide-binding</keyword>
<dbReference type="Gene3D" id="3.40.1110.10">
    <property type="entry name" value="Calcium-transporting ATPase, cytoplasmic domain N"/>
    <property type="match status" value="1"/>
</dbReference>
<evidence type="ECO:0000256" key="13">
    <source>
        <dbReference type="ARBA" id="ARBA00023065"/>
    </source>
</evidence>
<dbReference type="InterPro" id="IPR008250">
    <property type="entry name" value="ATPase_P-typ_transduc_dom_A_sf"/>
</dbReference>
<proteinExistence type="inferred from homology"/>
<evidence type="ECO:0000256" key="16">
    <source>
        <dbReference type="SAM" id="MobiDB-lite"/>
    </source>
</evidence>
<evidence type="ECO:0000256" key="9">
    <source>
        <dbReference type="ARBA" id="ARBA00022840"/>
    </source>
</evidence>
<dbReference type="InterPro" id="IPR027256">
    <property type="entry name" value="P-typ_ATPase_IB"/>
</dbReference>
<dbReference type="PROSITE" id="PS50846">
    <property type="entry name" value="HMA_2"/>
    <property type="match status" value="4"/>
</dbReference>
<comment type="similarity">
    <text evidence="15">Belongs to the cation transport ATPase (P-type) (TC 3.A.3) family. Type IB subfamily.</text>
</comment>
<feature type="transmembrane region" description="Helical" evidence="15">
    <location>
        <begin position="444"/>
        <end position="467"/>
    </location>
</feature>
<keyword evidence="11 15" id="KW-1133">Transmembrane helix</keyword>
<dbReference type="InterPro" id="IPR023299">
    <property type="entry name" value="ATPase_P-typ_cyto_dom_N"/>
</dbReference>
<dbReference type="InterPro" id="IPR017969">
    <property type="entry name" value="Heavy-metal-associated_CS"/>
</dbReference>
<dbReference type="SUPFAM" id="SSF56784">
    <property type="entry name" value="HAD-like"/>
    <property type="match status" value="1"/>
</dbReference>
<evidence type="ECO:0000313" key="19">
    <source>
        <dbReference type="Proteomes" id="UP000326759"/>
    </source>
</evidence>
<dbReference type="InterPro" id="IPR023214">
    <property type="entry name" value="HAD_sf"/>
</dbReference>
<dbReference type="CDD" id="cd02094">
    <property type="entry name" value="P-type_ATPase_Cu-like"/>
    <property type="match status" value="1"/>
</dbReference>
<dbReference type="Gene3D" id="3.30.70.100">
    <property type="match status" value="4"/>
</dbReference>
<evidence type="ECO:0000256" key="7">
    <source>
        <dbReference type="ARBA" id="ARBA00022741"/>
    </source>
</evidence>
<feature type="domain" description="HMA" evidence="17">
    <location>
        <begin position="203"/>
        <end position="269"/>
    </location>
</feature>
<evidence type="ECO:0000256" key="10">
    <source>
        <dbReference type="ARBA" id="ARBA00022967"/>
    </source>
</evidence>
<feature type="transmembrane region" description="Helical" evidence="15">
    <location>
        <begin position="680"/>
        <end position="704"/>
    </location>
</feature>
<sequence length="1400" mass="152998">MGFIASLPLDDEENAVISIEGMTCNSCVKNIEKTIGDKPGVISIKVSLQDKKGDVTYNSKETNANRIKEDIEDMGFIANVISSTEENGTGVNNFSSDTVISVEGMTCNSCVRNIESTIGIKDGIISIVVSLEKKEAEVTYNTSVLDPSTIATMIDDMGFVAFVKAAGTSSQSHENKSSSSDSKEQRKSREATLREADSDTKWDQCFLRIEGMTCASCIAAIEKHVMKVDGVHKILVSLMAAKAEVLYDASKVLPDQIANAISELGFPASVLEGASNEGEVELEIHGMTCSSCVHTIESQIQKLKGVKSASVALAVERGKFVFDPSVIGPRDIIEAISDLGFTAELYNDQSKQGSYLDHRKDIRKWRNSFFISLIFGVPAMFVMVYYMAMMKHMTHEEMCCVIPGLSLENLLLFSLATPVQFIGGRHFYIGAYKALIHGTANMDVLIMLATTISYVYSIGVVLAAMIMQQPSSPMTFFDTPPMLLVFVSLGRWLEHIAKGKTSEALAKLMSLQATEATLVSLGESDEVITEKIINVELIQRGDILKVKPGEKIPVDGRVISGQTTADESLITGESMPVSKKEGSQVIGGSINQNGLILMEATHIGKDTTLSQIVKLVEEAQTSKAPIQQLADKIAGYFVPLVVTVSVATLIGWIIIGYVNIEWVDPSYAEKINEGFTRTEIILEFAFRCAITVLAIACPCALGLATPTAVMVGTGVGAINGILIKGAEPLENAHKTKCVVFDKTGTITRGTPTVTRICLYVSDSVCSLAQLLVIVGIAESNSEHPIAHAIKTFCEGALGTQLIGICQDFKAKSGFGLECVVKGTGRLMQSAMNAPALINAKGLNTDYINEYGLNELMGSSESEKKNMFIINDVLIDFSNAPSRENIPRSLLLDDEDSPQDTSERQLQEPYKVVLGNRDWMVMNGIKIPEVVHNQMVKQEERGQTAILAGINGNLIAMVAVADSVKPEASLAIYTLKKKGLDVILLTGDNQKTALAIAKQVGINRVFAEVLPSHKVKKVRQLQATGKKVAMVGDGVNDSPALAQADVGIAISSGTDVAVEAADVVLIRNDLLDVVGCLDLSKKTVRRIHLNFMFASIYNLVGIPVAAGVFRPVGLVLQPWMGSAAMAMSSVSVVVSSLLLKLYKKPTKESLTTLDYLKSQESRLANLDDLDDISIHRGLDDITPRSPSSSTLSRLKKKIKFEKQSAMKKCKCSGNTLGGKCNCQHTKYLRARFYAATKLRLSENNANGHHELLIEDLSDEEKGIPWGVGDYDMEAEIDEIVYDQRVPLLRPSSSESMYVKFYKLYFYTFRINRLFCQCTNFNSINNSIFVFMGVLLILKLILILSKSFHNYYKVVLADISFSFKVIPILIHKFILNLKRQAFPYLEILYSYANIEFDTLIQI</sequence>
<dbReference type="Pfam" id="PF00702">
    <property type="entry name" value="Hydrolase"/>
    <property type="match status" value="1"/>
</dbReference>
<dbReference type="SUPFAM" id="SSF55008">
    <property type="entry name" value="HMA, heavy metal-associated domain"/>
    <property type="match status" value="4"/>
</dbReference>
<gene>
    <name evidence="18" type="primary">ATP7A</name>
    <name evidence="18" type="ORF">Anas_01242</name>
</gene>
<dbReference type="CDD" id="cd00371">
    <property type="entry name" value="HMA"/>
    <property type="match status" value="4"/>
</dbReference>
<dbReference type="EMBL" id="SEYY01008912">
    <property type="protein sequence ID" value="KAB7501972.1"/>
    <property type="molecule type" value="Genomic_DNA"/>
</dbReference>
<dbReference type="FunFam" id="3.40.50.1000:FF:000031">
    <property type="entry name" value="Probable copper-transporting ATPase HMA5"/>
    <property type="match status" value="1"/>
</dbReference>
<dbReference type="OrthoDB" id="432719at2759"/>
<dbReference type="InterPro" id="IPR023298">
    <property type="entry name" value="ATPase_P-typ_TM_dom_sf"/>
</dbReference>
<keyword evidence="19" id="KW-1185">Reference proteome</keyword>
<feature type="domain" description="HMA" evidence="17">
    <location>
        <begin position="13"/>
        <end position="79"/>
    </location>
</feature>
<feature type="transmembrane region" description="Helical" evidence="15">
    <location>
        <begin position="633"/>
        <end position="660"/>
    </location>
</feature>
<dbReference type="InterPro" id="IPR036163">
    <property type="entry name" value="HMA_dom_sf"/>
</dbReference>
<feature type="region of interest" description="Disordered" evidence="16">
    <location>
        <begin position="170"/>
        <end position="195"/>
    </location>
</feature>
<accession>A0A5N5T684</accession>
<keyword evidence="3" id="KW-0813">Transport</keyword>
<evidence type="ECO:0000256" key="1">
    <source>
        <dbReference type="ARBA" id="ARBA00004166"/>
    </source>
</evidence>
<dbReference type="PANTHER" id="PTHR46594:SF4">
    <property type="entry name" value="P-TYPE CATION-TRANSPORTING ATPASE"/>
    <property type="match status" value="1"/>
</dbReference>
<dbReference type="Gene3D" id="2.70.150.10">
    <property type="entry name" value="Calcium-transporting ATPase, cytoplasmic transduction domain A"/>
    <property type="match status" value="1"/>
</dbReference>
<dbReference type="InterPro" id="IPR044492">
    <property type="entry name" value="P_typ_ATPase_HD_dom"/>
</dbReference>
<dbReference type="InterPro" id="IPR001757">
    <property type="entry name" value="P_typ_ATPase"/>
</dbReference>
<dbReference type="Pfam" id="PF00122">
    <property type="entry name" value="E1-E2_ATPase"/>
    <property type="match status" value="1"/>
</dbReference>
<dbReference type="GO" id="GO:0016020">
    <property type="term" value="C:membrane"/>
    <property type="evidence" value="ECO:0007669"/>
    <property type="project" value="UniProtKB-SubCell"/>
</dbReference>
<feature type="transmembrane region" description="Helical" evidence="15">
    <location>
        <begin position="1349"/>
        <end position="1368"/>
    </location>
</feature>
<dbReference type="FunFam" id="3.30.70.100:FF:000001">
    <property type="entry name" value="ATPase copper transporting beta"/>
    <property type="match status" value="4"/>
</dbReference>
<evidence type="ECO:0000256" key="14">
    <source>
        <dbReference type="ARBA" id="ARBA00023136"/>
    </source>
</evidence>
<reference evidence="18 19" key="1">
    <citation type="journal article" date="2019" name="PLoS Biol.">
        <title>Sex chromosomes control vertical transmission of feminizing Wolbachia symbionts in an isopod.</title>
        <authorList>
            <person name="Becking T."/>
            <person name="Chebbi M.A."/>
            <person name="Giraud I."/>
            <person name="Moumen B."/>
            <person name="Laverre T."/>
            <person name="Caubet Y."/>
            <person name="Peccoud J."/>
            <person name="Gilbert C."/>
            <person name="Cordaux R."/>
        </authorList>
    </citation>
    <scope>NUCLEOTIDE SEQUENCE [LARGE SCALE GENOMIC DNA]</scope>
    <source>
        <strain evidence="18">ANa2</strain>
        <tissue evidence="18">Whole body excluding digestive tract and cuticle</tissue>
    </source>
</reference>
<comment type="subcellular location">
    <subcellularLocation>
        <location evidence="1">Golgi apparatus</location>
        <location evidence="1">trans-Golgi network membrane</location>
        <topology evidence="1">Multi-pass membrane protein</topology>
    </subcellularLocation>
    <subcellularLocation>
        <location evidence="15">Membrane</location>
    </subcellularLocation>
</comment>
<organism evidence="18 19">
    <name type="scientific">Armadillidium nasatum</name>
    <dbReference type="NCBI Taxonomy" id="96803"/>
    <lineage>
        <taxon>Eukaryota</taxon>
        <taxon>Metazoa</taxon>
        <taxon>Ecdysozoa</taxon>
        <taxon>Arthropoda</taxon>
        <taxon>Crustacea</taxon>
        <taxon>Multicrustacea</taxon>
        <taxon>Malacostraca</taxon>
        <taxon>Eumalacostraca</taxon>
        <taxon>Peracarida</taxon>
        <taxon>Isopoda</taxon>
        <taxon>Oniscidea</taxon>
        <taxon>Crinocheta</taxon>
        <taxon>Armadillidiidae</taxon>
        <taxon>Armadillidium</taxon>
    </lineage>
</organism>
<evidence type="ECO:0000259" key="17">
    <source>
        <dbReference type="PROSITE" id="PS50846"/>
    </source>
</evidence>
<dbReference type="SFLD" id="SFLDF00027">
    <property type="entry name" value="p-type_atpase"/>
    <property type="match status" value="1"/>
</dbReference>
<evidence type="ECO:0000256" key="12">
    <source>
        <dbReference type="ARBA" id="ARBA00023008"/>
    </source>
</evidence>
<evidence type="ECO:0000256" key="15">
    <source>
        <dbReference type="RuleBase" id="RU362081"/>
    </source>
</evidence>
<evidence type="ECO:0000256" key="3">
    <source>
        <dbReference type="ARBA" id="ARBA00022448"/>
    </source>
</evidence>
<keyword evidence="4 15" id="KW-0812">Transmembrane</keyword>
<dbReference type="InterPro" id="IPR036412">
    <property type="entry name" value="HAD-like_sf"/>
</dbReference>
<feature type="compositionally biased region" description="Basic and acidic residues" evidence="16">
    <location>
        <begin position="173"/>
        <end position="195"/>
    </location>
</feature>
<protein>
    <recommendedName>
        <fullName evidence="2">P-type Cu(+) transporter</fullName>
        <ecNumber evidence="2">7.2.2.8</ecNumber>
    </recommendedName>
</protein>
<evidence type="ECO:0000256" key="2">
    <source>
        <dbReference type="ARBA" id="ARBA00012517"/>
    </source>
</evidence>
<evidence type="ECO:0000256" key="5">
    <source>
        <dbReference type="ARBA" id="ARBA00022723"/>
    </source>
</evidence>
<keyword evidence="9 15" id="KW-0067">ATP-binding</keyword>
<dbReference type="GO" id="GO:0140581">
    <property type="term" value="F:P-type monovalent copper transporter activity"/>
    <property type="evidence" value="ECO:0007669"/>
    <property type="project" value="UniProtKB-EC"/>
</dbReference>
<feature type="domain" description="HMA" evidence="17">
    <location>
        <begin position="96"/>
        <end position="162"/>
    </location>
</feature>
<keyword evidence="13" id="KW-0406">Ion transport</keyword>
<keyword evidence="6" id="KW-0677">Repeat</keyword>
<dbReference type="Gene3D" id="3.40.50.1000">
    <property type="entry name" value="HAD superfamily/HAD-like"/>
    <property type="match status" value="1"/>
</dbReference>
<evidence type="ECO:0000313" key="18">
    <source>
        <dbReference type="EMBL" id="KAB7501972.1"/>
    </source>
</evidence>
<dbReference type="PANTHER" id="PTHR46594">
    <property type="entry name" value="P-TYPE CATION-TRANSPORTING ATPASE"/>
    <property type="match status" value="1"/>
</dbReference>
<dbReference type="PROSITE" id="PS01047">
    <property type="entry name" value="HMA_1"/>
    <property type="match status" value="4"/>
</dbReference>
<dbReference type="SUPFAM" id="SSF81665">
    <property type="entry name" value="Calcium ATPase, transmembrane domain M"/>
    <property type="match status" value="1"/>
</dbReference>
<dbReference type="InterPro" id="IPR018303">
    <property type="entry name" value="ATPase_P-typ_P_site"/>
</dbReference>
<dbReference type="SUPFAM" id="SSF81660">
    <property type="entry name" value="Metal cation-transporting ATPase, ATP-binding domain N"/>
    <property type="match status" value="1"/>
</dbReference>
<dbReference type="Proteomes" id="UP000326759">
    <property type="component" value="Unassembled WGS sequence"/>
</dbReference>
<dbReference type="GO" id="GO:0005802">
    <property type="term" value="C:trans-Golgi network"/>
    <property type="evidence" value="ECO:0007669"/>
    <property type="project" value="UniProtKB-ARBA"/>
</dbReference>
<dbReference type="InterPro" id="IPR006121">
    <property type="entry name" value="HMA_dom"/>
</dbReference>
<dbReference type="EC" id="7.2.2.8" evidence="2"/>
<dbReference type="SFLD" id="SFLDS00003">
    <property type="entry name" value="Haloacid_Dehalogenase"/>
    <property type="match status" value="1"/>
</dbReference>
<keyword evidence="12" id="KW-0186">Copper</keyword>
<dbReference type="NCBIfam" id="TIGR00003">
    <property type="entry name" value="copper ion binding protein"/>
    <property type="match status" value="4"/>
</dbReference>
<keyword evidence="5 15" id="KW-0479">Metal-binding</keyword>
<feature type="transmembrane region" description="Helical" evidence="15">
    <location>
        <begin position="1326"/>
        <end position="1343"/>
    </location>
</feature>
<dbReference type="PRINTS" id="PR00119">
    <property type="entry name" value="CATATPASE"/>
</dbReference>
<dbReference type="InterPro" id="IPR059000">
    <property type="entry name" value="ATPase_P-type_domA"/>
</dbReference>
<evidence type="ECO:0000256" key="4">
    <source>
        <dbReference type="ARBA" id="ARBA00022692"/>
    </source>
</evidence>
<dbReference type="NCBIfam" id="TIGR01525">
    <property type="entry name" value="ATPase-IB_hvy"/>
    <property type="match status" value="1"/>
</dbReference>
<dbReference type="PRINTS" id="PR00942">
    <property type="entry name" value="CUATPASEI"/>
</dbReference>
<keyword evidence="8" id="KW-0187">Copper transport</keyword>